<name>A0A074V7R9_9NEIS</name>
<dbReference type="PANTHER" id="PTHR43245:SF46">
    <property type="entry name" value="NUCLEOSIDE-DIPHOSPHATE-SUGAR EPIMERASE"/>
    <property type="match status" value="1"/>
</dbReference>
<protein>
    <submittedName>
        <fullName evidence="2">Nucleoside-diphosphate-sugar epimerase</fullName>
    </submittedName>
</protein>
<gene>
    <name evidence="2" type="ORF">SASC598J21_009790</name>
</gene>
<dbReference type="Pfam" id="PF01370">
    <property type="entry name" value="Epimerase"/>
    <property type="match status" value="1"/>
</dbReference>
<dbReference type="PANTHER" id="PTHR43245">
    <property type="entry name" value="BIFUNCTIONAL POLYMYXIN RESISTANCE PROTEIN ARNA"/>
    <property type="match status" value="1"/>
</dbReference>
<dbReference type="AlphaFoldDB" id="A0A074V7R9"/>
<evidence type="ECO:0000313" key="3">
    <source>
        <dbReference type="Proteomes" id="UP000027644"/>
    </source>
</evidence>
<sequence>MKFLVTGATSGLGRNAVEWLLTQGHHVHATGRNQIAGKELTTLGAKFTALDLVTATDTDYLQLLSDCDIVWHCAALSSPWGRYEWFYQANTVITARLAQLAGKSGIKRFIHISTPSIYFDFQSHQNITEDYLAEHFANHYANTKYEAEKRIQECVKLYPDTVYLILRPRGIFGPHDRVIIPRILAILNRTGGILYLPGGGQAFVDLTFVLNVVHALYLASDKQNIQSGNAFNITNQQPCKLDDLIHLLLKDQLNLHYKIRSLPYRLLYDAAALLEGIASLTNKEPALTRYSVGTLYFDMTLSQKMAIERLGYQPLYNMNESVHLTAQWLQQSGHV</sequence>
<dbReference type="InterPro" id="IPR036291">
    <property type="entry name" value="NAD(P)-bd_dom_sf"/>
</dbReference>
<accession>A0A074V7R9</accession>
<dbReference type="SUPFAM" id="SSF51735">
    <property type="entry name" value="NAD(P)-binding Rossmann-fold domains"/>
    <property type="match status" value="1"/>
</dbReference>
<comment type="caution">
    <text evidence="2">The sequence shown here is derived from an EMBL/GenBank/DDBJ whole genome shotgun (WGS) entry which is preliminary data.</text>
</comment>
<evidence type="ECO:0000313" key="2">
    <source>
        <dbReference type="EMBL" id="KEQ01241.1"/>
    </source>
</evidence>
<dbReference type="InterPro" id="IPR001509">
    <property type="entry name" value="Epimerase_deHydtase"/>
</dbReference>
<evidence type="ECO:0000259" key="1">
    <source>
        <dbReference type="Pfam" id="PF01370"/>
    </source>
</evidence>
<dbReference type="Gene3D" id="3.40.50.720">
    <property type="entry name" value="NAD(P)-binding Rossmann-like Domain"/>
    <property type="match status" value="1"/>
</dbReference>
<proteinExistence type="predicted"/>
<reference evidence="2 3" key="1">
    <citation type="journal article" date="2014" name="PLoS Genet.">
        <title>Hidden diversity in honey bee gut symbionts detected by single-cell genomics.</title>
        <authorList>
            <person name="Engel P."/>
            <person name="Stepanauskas R."/>
            <person name="Moran N."/>
        </authorList>
    </citation>
    <scope>NUCLEOTIDE SEQUENCE [LARGE SCALE GENOMIC DNA]</scope>
    <source>
        <strain evidence="2 3">SCGC AB-598-J21</strain>
    </source>
</reference>
<dbReference type="EMBL" id="AVQL01000430">
    <property type="protein sequence ID" value="KEQ01241.1"/>
    <property type="molecule type" value="Genomic_DNA"/>
</dbReference>
<organism evidence="2 3">
    <name type="scientific">Snodgrassella alvi SCGC AB-598-J21</name>
    <dbReference type="NCBI Taxonomy" id="1385367"/>
    <lineage>
        <taxon>Bacteria</taxon>
        <taxon>Pseudomonadati</taxon>
        <taxon>Pseudomonadota</taxon>
        <taxon>Betaproteobacteria</taxon>
        <taxon>Neisseriales</taxon>
        <taxon>Neisseriaceae</taxon>
        <taxon>Snodgrassella</taxon>
    </lineage>
</organism>
<dbReference type="InterPro" id="IPR050177">
    <property type="entry name" value="Lipid_A_modif_metabolic_enz"/>
</dbReference>
<feature type="domain" description="NAD-dependent epimerase/dehydratase" evidence="1">
    <location>
        <begin position="4"/>
        <end position="233"/>
    </location>
</feature>
<dbReference type="Proteomes" id="UP000027644">
    <property type="component" value="Unassembled WGS sequence"/>
</dbReference>